<evidence type="ECO:0000256" key="1">
    <source>
        <dbReference type="ARBA" id="ARBA00023125"/>
    </source>
</evidence>
<dbReference type="SUPFAM" id="SSF46785">
    <property type="entry name" value="Winged helix' DNA-binding domain"/>
    <property type="match status" value="1"/>
</dbReference>
<dbReference type="AlphaFoldDB" id="A0A6G4U6V2"/>
<keyword evidence="5" id="KW-1185">Reference proteome</keyword>
<dbReference type="SMART" id="SM00382">
    <property type="entry name" value="AAA"/>
    <property type="match status" value="1"/>
</dbReference>
<dbReference type="InterPro" id="IPR041664">
    <property type="entry name" value="AAA_16"/>
</dbReference>
<evidence type="ECO:0000259" key="3">
    <source>
        <dbReference type="PROSITE" id="PS50943"/>
    </source>
</evidence>
<feature type="domain" description="HTH cro/C1-type" evidence="3">
    <location>
        <begin position="54"/>
        <end position="96"/>
    </location>
</feature>
<evidence type="ECO:0000313" key="5">
    <source>
        <dbReference type="Proteomes" id="UP000481583"/>
    </source>
</evidence>
<dbReference type="InterPro" id="IPR003593">
    <property type="entry name" value="AAA+_ATPase"/>
</dbReference>
<dbReference type="PROSITE" id="PS50943">
    <property type="entry name" value="HTH_CROC1"/>
    <property type="match status" value="1"/>
</dbReference>
<dbReference type="EMBL" id="JAAKZV010000159">
    <property type="protein sequence ID" value="NGN67722.1"/>
    <property type="molecule type" value="Genomic_DNA"/>
</dbReference>
<feature type="region of interest" description="Disordered" evidence="2">
    <location>
        <begin position="1"/>
        <end position="22"/>
    </location>
</feature>
<dbReference type="PANTHER" id="PTHR47691:SF3">
    <property type="entry name" value="HTH-TYPE TRANSCRIPTIONAL REGULATOR RV0890C-RELATED"/>
    <property type="match status" value="1"/>
</dbReference>
<dbReference type="CDD" id="cd00093">
    <property type="entry name" value="HTH_XRE"/>
    <property type="match status" value="1"/>
</dbReference>
<dbReference type="RefSeq" id="WP_165241016.1">
    <property type="nucleotide sequence ID" value="NZ_JAAKZV010000159.1"/>
</dbReference>
<comment type="caution">
    <text evidence="4">The sequence shown here is derived from an EMBL/GenBank/DDBJ whole genome shotgun (WGS) entry which is preliminary data.</text>
</comment>
<dbReference type="InterPro" id="IPR027417">
    <property type="entry name" value="P-loop_NTPase"/>
</dbReference>
<reference evidence="4 5" key="1">
    <citation type="submission" date="2020-02" db="EMBL/GenBank/DDBJ databases">
        <title>Whole-genome analyses of novel actinobacteria.</title>
        <authorList>
            <person name="Sahin N."/>
        </authorList>
    </citation>
    <scope>NUCLEOTIDE SEQUENCE [LARGE SCALE GENOMIC DNA]</scope>
    <source>
        <strain evidence="4 5">A7024</strain>
    </source>
</reference>
<protein>
    <submittedName>
        <fullName evidence="4">AAA family ATPase</fullName>
    </submittedName>
</protein>
<dbReference type="PANTHER" id="PTHR47691">
    <property type="entry name" value="REGULATOR-RELATED"/>
    <property type="match status" value="1"/>
</dbReference>
<keyword evidence="1" id="KW-0238">DNA-binding</keyword>
<feature type="region of interest" description="Disordered" evidence="2">
    <location>
        <begin position="105"/>
        <end position="139"/>
    </location>
</feature>
<dbReference type="InterPro" id="IPR010982">
    <property type="entry name" value="Lambda_DNA-bd_dom_sf"/>
</dbReference>
<evidence type="ECO:0000313" key="4">
    <source>
        <dbReference type="EMBL" id="NGN67722.1"/>
    </source>
</evidence>
<dbReference type="GO" id="GO:0003677">
    <property type="term" value="F:DNA binding"/>
    <property type="evidence" value="ECO:0007669"/>
    <property type="project" value="UniProtKB-KW"/>
</dbReference>
<accession>A0A6G4U6V2</accession>
<dbReference type="Pfam" id="PF13560">
    <property type="entry name" value="HTH_31"/>
    <property type="match status" value="1"/>
</dbReference>
<dbReference type="SUPFAM" id="SSF52540">
    <property type="entry name" value="P-loop containing nucleoside triphosphate hydrolases"/>
    <property type="match status" value="1"/>
</dbReference>
<gene>
    <name evidence="4" type="ORF">G5C51_27960</name>
</gene>
<organism evidence="4 5">
    <name type="scientific">Streptomyces coryli</name>
    <dbReference type="NCBI Taxonomy" id="1128680"/>
    <lineage>
        <taxon>Bacteria</taxon>
        <taxon>Bacillati</taxon>
        <taxon>Actinomycetota</taxon>
        <taxon>Actinomycetes</taxon>
        <taxon>Kitasatosporales</taxon>
        <taxon>Streptomycetaceae</taxon>
        <taxon>Streptomyces</taxon>
    </lineage>
</organism>
<sequence length="478" mass="51759">MSQDTDRARRNGTSPAPPLHGLDTVHTLADLAGVLRRLRRRAARHNGAPPVTFRQLAARTGWSRGAIGGYFAGKNLPPTDRFDVLVRLLGATGHEIGMLATARDRVEESRRTRPARATVAARDRERPVSPHQLPPDDAGLVGRERELAALAALLPVESPWRGATVALHGAGGVGKSALALHAAHRLGDRFPDHRLYVDLRGTTRGERPLPPRAALVRILRALDTTAGSAGETETEGEAEAEAEAEADLAARYRELAARRRLLIVLDNAHDVAQVRPLLPAGPHCAALITCRRVVAAMNGTTHLHVPLLSPDDCLTLLGRYAGADRLAADRTAAEAVTHLCGRLPLALRIAGARLAARPGWPVSALATRLADPHRRLDELSYADLAVRPTLESDYEALLAGDEADRRAARTLPLLALPDTETDPLTPREAAQRMGTDHHTAEETLERLVDAQLLRSDAPGHYRFHPLTHLFARELPPKL</sequence>
<dbReference type="InterPro" id="IPR001387">
    <property type="entry name" value="Cro/C1-type_HTH"/>
</dbReference>
<name>A0A6G4U6V2_9ACTN</name>
<dbReference type="InterPro" id="IPR036390">
    <property type="entry name" value="WH_DNA-bd_sf"/>
</dbReference>
<dbReference type="SMART" id="SM00530">
    <property type="entry name" value="HTH_XRE"/>
    <property type="match status" value="1"/>
</dbReference>
<dbReference type="Pfam" id="PF13191">
    <property type="entry name" value="AAA_16"/>
    <property type="match status" value="1"/>
</dbReference>
<dbReference type="SUPFAM" id="SSF47413">
    <property type="entry name" value="lambda repressor-like DNA-binding domains"/>
    <property type="match status" value="1"/>
</dbReference>
<dbReference type="Gene3D" id="3.40.50.300">
    <property type="entry name" value="P-loop containing nucleotide triphosphate hydrolases"/>
    <property type="match status" value="1"/>
</dbReference>
<proteinExistence type="predicted"/>
<dbReference type="PRINTS" id="PR00364">
    <property type="entry name" value="DISEASERSIST"/>
</dbReference>
<evidence type="ECO:0000256" key="2">
    <source>
        <dbReference type="SAM" id="MobiDB-lite"/>
    </source>
</evidence>
<dbReference type="Proteomes" id="UP000481583">
    <property type="component" value="Unassembled WGS sequence"/>
</dbReference>
<feature type="region of interest" description="Disordered" evidence="2">
    <location>
        <begin position="417"/>
        <end position="439"/>
    </location>
</feature>